<comment type="caution">
    <text evidence="2">The sequence shown here is derived from an EMBL/GenBank/DDBJ whole genome shotgun (WGS) entry which is preliminary data.</text>
</comment>
<feature type="region of interest" description="Disordered" evidence="1">
    <location>
        <begin position="50"/>
        <end position="200"/>
    </location>
</feature>
<evidence type="ECO:0000256" key="1">
    <source>
        <dbReference type="SAM" id="MobiDB-lite"/>
    </source>
</evidence>
<gene>
    <name evidence="2" type="ORF">GYN08_21010</name>
</gene>
<dbReference type="Proteomes" id="UP000800303">
    <property type="component" value="Unassembled WGS sequence"/>
</dbReference>
<keyword evidence="3" id="KW-1185">Reference proteome</keyword>
<sequence length="278" mass="29889">MKEPINDFKSKRRSKPKGGDGLRGKRWASAAALASVALLGGCLRFGPQEDEMANAVPREEEQKVQQNTDSAQNGETDENVREDVPQGTAENGGAEPESGDRTEDGSGGPSGEAEPESPEDGDEIQIVLSRDDPERTVEFDLQKLPSGYSLSGMSWEPEPAEAVENGTPQESAELSDEGQAGSEAPEGTEETEDAAAEPERVKTTYHDAVIAGEAGTDGFFVDRSGQRLGYRYAEEQTGESGTVRLEFRDEKGGITTWESRISLGYLEISDDAAEVEEP</sequence>
<feature type="compositionally biased region" description="Acidic residues" evidence="1">
    <location>
        <begin position="186"/>
        <end position="196"/>
    </location>
</feature>
<dbReference type="EMBL" id="JAAFGS010000010">
    <property type="protein sequence ID" value="NGZ77778.1"/>
    <property type="molecule type" value="Genomic_DNA"/>
</dbReference>
<organism evidence="2 3">
    <name type="scientific">Saccharibacillus alkalitolerans</name>
    <dbReference type="NCBI Taxonomy" id="2705290"/>
    <lineage>
        <taxon>Bacteria</taxon>
        <taxon>Bacillati</taxon>
        <taxon>Bacillota</taxon>
        <taxon>Bacilli</taxon>
        <taxon>Bacillales</taxon>
        <taxon>Paenibacillaceae</taxon>
        <taxon>Saccharibacillus</taxon>
    </lineage>
</organism>
<reference evidence="2 3" key="1">
    <citation type="submission" date="2020-01" db="EMBL/GenBank/DDBJ databases">
        <title>Polyphasic characterisation and genomic insights into a novel alkali tolerant bacterium VR-M41.</title>
        <authorList>
            <person name="Vemuluri V.R."/>
        </authorList>
    </citation>
    <scope>NUCLEOTIDE SEQUENCE [LARGE SCALE GENOMIC DNA]</scope>
    <source>
        <strain evidence="2 3">VR-M41</strain>
    </source>
</reference>
<evidence type="ECO:0008006" key="4">
    <source>
        <dbReference type="Google" id="ProtNLM"/>
    </source>
</evidence>
<feature type="compositionally biased region" description="Basic and acidic residues" evidence="1">
    <location>
        <begin position="129"/>
        <end position="141"/>
    </location>
</feature>
<proteinExistence type="predicted"/>
<evidence type="ECO:0000313" key="2">
    <source>
        <dbReference type="EMBL" id="NGZ77778.1"/>
    </source>
</evidence>
<dbReference type="RefSeq" id="WP_166278817.1">
    <property type="nucleotide sequence ID" value="NZ_JAAFGS010000010.1"/>
</dbReference>
<feature type="compositionally biased region" description="Acidic residues" evidence="1">
    <location>
        <begin position="113"/>
        <end position="123"/>
    </location>
</feature>
<name>A0ABX0FDF9_9BACL</name>
<evidence type="ECO:0000313" key="3">
    <source>
        <dbReference type="Proteomes" id="UP000800303"/>
    </source>
</evidence>
<feature type="compositionally biased region" description="Polar residues" evidence="1">
    <location>
        <begin position="64"/>
        <end position="74"/>
    </location>
</feature>
<accession>A0ABX0FDF9</accession>
<protein>
    <recommendedName>
        <fullName evidence="4">DUF4340 domain-containing protein</fullName>
    </recommendedName>
</protein>
<feature type="region of interest" description="Disordered" evidence="1">
    <location>
        <begin position="1"/>
        <end position="25"/>
    </location>
</feature>